<dbReference type="GO" id="GO:0016491">
    <property type="term" value="F:oxidoreductase activity"/>
    <property type="evidence" value="ECO:0007669"/>
    <property type="project" value="UniProtKB-ARBA"/>
</dbReference>
<dbReference type="EMBL" id="BARU01010139">
    <property type="protein sequence ID" value="GAH45338.1"/>
    <property type="molecule type" value="Genomic_DNA"/>
</dbReference>
<dbReference type="AlphaFoldDB" id="X1HJ35"/>
<dbReference type="InterPro" id="IPR004017">
    <property type="entry name" value="Cys_rich_dom"/>
</dbReference>
<accession>X1HJ35</accession>
<protein>
    <recommendedName>
        <fullName evidence="1">Cysteine-rich domain-containing protein</fullName>
    </recommendedName>
</protein>
<feature type="domain" description="Cysteine-rich" evidence="1">
    <location>
        <begin position="69"/>
        <end position="153"/>
    </location>
</feature>
<evidence type="ECO:0000259" key="1">
    <source>
        <dbReference type="Pfam" id="PF02754"/>
    </source>
</evidence>
<organism evidence="2">
    <name type="scientific">marine sediment metagenome</name>
    <dbReference type="NCBI Taxonomy" id="412755"/>
    <lineage>
        <taxon>unclassified sequences</taxon>
        <taxon>metagenomes</taxon>
        <taxon>ecological metagenomes</taxon>
    </lineage>
</organism>
<feature type="non-terminal residue" evidence="2">
    <location>
        <position position="1"/>
    </location>
</feature>
<proteinExistence type="predicted"/>
<evidence type="ECO:0000313" key="2">
    <source>
        <dbReference type="EMBL" id="GAH45338.1"/>
    </source>
</evidence>
<sequence length="181" mass="21034">PIILDNIKKQGIKEMICFHEECYGFYTSYCSRNNIELPKDFKPIHIYEYLYNYLKDHEAEIKKLDMKMAYQRSCSNRFIPETDKWVDKICDLIGVERVAREYDRENALCCAAAFPPLGKANLVRLTQNKNVKDMVDNGAEVCIFTCPMCKDTLGSKVERKGLKSYLLSDLCRLSLGEELDY</sequence>
<name>X1HJ35_9ZZZZ</name>
<dbReference type="Pfam" id="PF02754">
    <property type="entry name" value="CCG"/>
    <property type="match status" value="1"/>
</dbReference>
<reference evidence="2" key="1">
    <citation type="journal article" date="2014" name="Front. Microbiol.">
        <title>High frequency of phylogenetically diverse reductive dehalogenase-homologous genes in deep subseafloor sedimentary metagenomes.</title>
        <authorList>
            <person name="Kawai M."/>
            <person name="Futagami T."/>
            <person name="Toyoda A."/>
            <person name="Takaki Y."/>
            <person name="Nishi S."/>
            <person name="Hori S."/>
            <person name="Arai W."/>
            <person name="Tsubouchi T."/>
            <person name="Morono Y."/>
            <person name="Uchiyama I."/>
            <person name="Ito T."/>
            <person name="Fujiyama A."/>
            <person name="Inagaki F."/>
            <person name="Takami H."/>
        </authorList>
    </citation>
    <scope>NUCLEOTIDE SEQUENCE</scope>
    <source>
        <strain evidence="2">Expedition CK06-06</strain>
    </source>
</reference>
<comment type="caution">
    <text evidence="2">The sequence shown here is derived from an EMBL/GenBank/DDBJ whole genome shotgun (WGS) entry which is preliminary data.</text>
</comment>
<gene>
    <name evidence="2" type="ORF">S03H2_19411</name>
</gene>